<dbReference type="AlphaFoldDB" id="A0A448X4Y5"/>
<feature type="compositionally biased region" description="Polar residues" evidence="1">
    <location>
        <begin position="1"/>
        <end position="11"/>
    </location>
</feature>
<feature type="region of interest" description="Disordered" evidence="1">
    <location>
        <begin position="122"/>
        <end position="143"/>
    </location>
</feature>
<proteinExistence type="predicted"/>
<feature type="region of interest" description="Disordered" evidence="1">
    <location>
        <begin position="1"/>
        <end position="42"/>
    </location>
</feature>
<sequence length="143" mass="15246">MTSAVHSNSARSPPVASQKPSEPELPDSGTRTQIQCNPSPAGGTNLAKIGLVPCALSGPTLKNHKICHLDWSLGLQGGRRGLDARSTRFCLPKPEGEGGGESERMTVKLGIVRSGTKTCRRFRDHLPGRTGPRRRGNSPPECI</sequence>
<accession>A0A448X4Y5</accession>
<keyword evidence="3" id="KW-1185">Reference proteome</keyword>
<protein>
    <submittedName>
        <fullName evidence="2">Uncharacterized protein</fullName>
    </submittedName>
</protein>
<feature type="compositionally biased region" description="Polar residues" evidence="1">
    <location>
        <begin position="29"/>
        <end position="38"/>
    </location>
</feature>
<name>A0A448X4Y5_9PLAT</name>
<reference evidence="2" key="1">
    <citation type="submission" date="2018-11" db="EMBL/GenBank/DDBJ databases">
        <authorList>
            <consortium name="Pathogen Informatics"/>
        </authorList>
    </citation>
    <scope>NUCLEOTIDE SEQUENCE</scope>
</reference>
<dbReference type="Proteomes" id="UP000784294">
    <property type="component" value="Unassembled WGS sequence"/>
</dbReference>
<evidence type="ECO:0000256" key="1">
    <source>
        <dbReference type="SAM" id="MobiDB-lite"/>
    </source>
</evidence>
<evidence type="ECO:0000313" key="3">
    <source>
        <dbReference type="Proteomes" id="UP000784294"/>
    </source>
</evidence>
<feature type="non-terminal residue" evidence="2">
    <location>
        <position position="1"/>
    </location>
</feature>
<evidence type="ECO:0000313" key="2">
    <source>
        <dbReference type="EMBL" id="VEL28137.1"/>
    </source>
</evidence>
<dbReference type="EMBL" id="CAAALY010092577">
    <property type="protein sequence ID" value="VEL28137.1"/>
    <property type="molecule type" value="Genomic_DNA"/>
</dbReference>
<gene>
    <name evidence="2" type="ORF">PXEA_LOCUS21577</name>
</gene>
<organism evidence="2 3">
    <name type="scientific">Protopolystoma xenopodis</name>
    <dbReference type="NCBI Taxonomy" id="117903"/>
    <lineage>
        <taxon>Eukaryota</taxon>
        <taxon>Metazoa</taxon>
        <taxon>Spiralia</taxon>
        <taxon>Lophotrochozoa</taxon>
        <taxon>Platyhelminthes</taxon>
        <taxon>Monogenea</taxon>
        <taxon>Polyopisthocotylea</taxon>
        <taxon>Polystomatidea</taxon>
        <taxon>Polystomatidae</taxon>
        <taxon>Protopolystoma</taxon>
    </lineage>
</organism>
<comment type="caution">
    <text evidence="2">The sequence shown here is derived from an EMBL/GenBank/DDBJ whole genome shotgun (WGS) entry which is preliminary data.</text>
</comment>